<evidence type="ECO:0000313" key="2">
    <source>
        <dbReference type="Proteomes" id="UP001202289"/>
    </source>
</evidence>
<keyword evidence="1" id="KW-0560">Oxidoreductase</keyword>
<protein>
    <submittedName>
        <fullName evidence="1">Antibiotic biosynthesis monooxygenase</fullName>
    </submittedName>
</protein>
<proteinExistence type="predicted"/>
<reference evidence="1" key="1">
    <citation type="submission" date="2022-05" db="EMBL/GenBank/DDBJ databases">
        <title>Comparative Genomics of Spacecraft Associated Microbes.</title>
        <authorList>
            <person name="Tran M.T."/>
            <person name="Wright A."/>
            <person name="Seuylemezian A."/>
            <person name="Eisen J."/>
            <person name="Coil D."/>
        </authorList>
    </citation>
    <scope>NUCLEOTIDE SEQUENCE</scope>
    <source>
        <strain evidence="1">FAIRING 10M-2.2</strain>
    </source>
</reference>
<organism evidence="1 2">
    <name type="scientific">Bacillus cytotoxicus</name>
    <dbReference type="NCBI Taxonomy" id="580165"/>
    <lineage>
        <taxon>Bacteria</taxon>
        <taxon>Bacillati</taxon>
        <taxon>Bacillota</taxon>
        <taxon>Bacilli</taxon>
        <taxon>Bacillales</taxon>
        <taxon>Bacillaceae</taxon>
        <taxon>Bacillus</taxon>
        <taxon>Bacillus cereus group</taxon>
    </lineage>
</organism>
<evidence type="ECO:0000313" key="1">
    <source>
        <dbReference type="EMBL" id="MCM3735205.1"/>
    </source>
</evidence>
<sequence length="156" mass="17930">MKAIISYETSLEKPNYVGKSAEKTMYYKENVAEETAEHLYEVLDAVGEMTSNDGFIVCNNIAVTEEGRPVFEHRFQNRAGLIENEPGFRAIRVLRPLSDDTYIIMTMWENEESFQAWQQSQSFERAHQKRPAPPSGEPQKSIFARPSFVTTFAVRE</sequence>
<accession>A0ACC6A2U7</accession>
<gene>
    <name evidence="1" type="ORF">M3215_05065</name>
</gene>
<dbReference type="Proteomes" id="UP001202289">
    <property type="component" value="Unassembled WGS sequence"/>
</dbReference>
<dbReference type="EMBL" id="JAMBOP010000004">
    <property type="protein sequence ID" value="MCM3735205.1"/>
    <property type="molecule type" value="Genomic_DNA"/>
</dbReference>
<keyword evidence="1" id="KW-0503">Monooxygenase</keyword>
<comment type="caution">
    <text evidence="1">The sequence shown here is derived from an EMBL/GenBank/DDBJ whole genome shotgun (WGS) entry which is preliminary data.</text>
</comment>
<keyword evidence="2" id="KW-1185">Reference proteome</keyword>
<name>A0ACC6A2U7_9BACI</name>